<dbReference type="RefSeq" id="XP_002115525.1">
    <property type="nucleotide sequence ID" value="XM_002115489.1"/>
</dbReference>
<dbReference type="AlphaFoldDB" id="B3S5X8"/>
<dbReference type="CTD" id="6756737"/>
<dbReference type="GeneID" id="6756737"/>
<evidence type="ECO:0000256" key="1">
    <source>
        <dbReference type="SAM" id="MobiDB-lite"/>
    </source>
</evidence>
<dbReference type="InParanoid" id="B3S5X8"/>
<feature type="region of interest" description="Disordered" evidence="1">
    <location>
        <begin position="125"/>
        <end position="153"/>
    </location>
</feature>
<sequence length="350" mass="40482">MADKYQYDWRQDKSLFQAPVTTSDSAHWYDVAPNLTDTAKEISTEHRLADMMGQEREQQTRLQADEALLKKFELEKQVRERRIDHIQTEIDTEIRSFNEKSDKDVEEWIKSRYVEADAAASRYASKTESQGMREKENAKIAESSSSEVVNAPSAPPSYSEIEFESLVAKSHYPVEFQSHKSIEGQYAASIRLRPLNPDADNLCWKCYSQIEDKAACEDAEGNILHQDCYFDIKFPKCDWCFYKISPAEDKPSLFRPSDYTIMYNAELLNKIIKKAMITFHQDRKFRDFGANSKVKDIIENAMRNIQVQGRCTVCFDVIITRPTQDFCGKFIQNNDKLALRVDIIAVESKI</sequence>
<name>B3S5X8_TRIAD</name>
<proteinExistence type="predicted"/>
<protein>
    <submittedName>
        <fullName evidence="2">Uncharacterized protein</fullName>
    </submittedName>
</protein>
<gene>
    <name evidence="2" type="ORF">TRIADDRAFT_59544</name>
</gene>
<accession>B3S5X8</accession>
<organism evidence="2 3">
    <name type="scientific">Trichoplax adhaerens</name>
    <name type="common">Trichoplax reptans</name>
    <dbReference type="NCBI Taxonomy" id="10228"/>
    <lineage>
        <taxon>Eukaryota</taxon>
        <taxon>Metazoa</taxon>
        <taxon>Placozoa</taxon>
        <taxon>Uniplacotomia</taxon>
        <taxon>Trichoplacea</taxon>
        <taxon>Trichoplacidae</taxon>
        <taxon>Trichoplax</taxon>
    </lineage>
</organism>
<keyword evidence="3" id="KW-1185">Reference proteome</keyword>
<dbReference type="KEGG" id="tad:TRIADDRAFT_59544"/>
<dbReference type="EMBL" id="DS985251">
    <property type="protein sequence ID" value="EDV21888.1"/>
    <property type="molecule type" value="Genomic_DNA"/>
</dbReference>
<evidence type="ECO:0000313" key="3">
    <source>
        <dbReference type="Proteomes" id="UP000009022"/>
    </source>
</evidence>
<dbReference type="PhylomeDB" id="B3S5X8"/>
<evidence type="ECO:0000313" key="2">
    <source>
        <dbReference type="EMBL" id="EDV21888.1"/>
    </source>
</evidence>
<dbReference type="Proteomes" id="UP000009022">
    <property type="component" value="Unassembled WGS sequence"/>
</dbReference>
<dbReference type="HOGENOM" id="CLU_793050_0_0_1"/>
<reference evidence="2 3" key="1">
    <citation type="journal article" date="2008" name="Nature">
        <title>The Trichoplax genome and the nature of placozoans.</title>
        <authorList>
            <person name="Srivastava M."/>
            <person name="Begovic E."/>
            <person name="Chapman J."/>
            <person name="Putnam N.H."/>
            <person name="Hellsten U."/>
            <person name="Kawashima T."/>
            <person name="Kuo A."/>
            <person name="Mitros T."/>
            <person name="Salamov A."/>
            <person name="Carpenter M.L."/>
            <person name="Signorovitch A.Y."/>
            <person name="Moreno M.A."/>
            <person name="Kamm K."/>
            <person name="Grimwood J."/>
            <person name="Schmutz J."/>
            <person name="Shapiro H."/>
            <person name="Grigoriev I.V."/>
            <person name="Buss L.W."/>
            <person name="Schierwater B."/>
            <person name="Dellaporta S.L."/>
            <person name="Rokhsar D.S."/>
        </authorList>
    </citation>
    <scope>NUCLEOTIDE SEQUENCE [LARGE SCALE GENOMIC DNA]</scope>
    <source>
        <strain evidence="2 3">Grell-BS-1999</strain>
    </source>
</reference>